<evidence type="ECO:0000259" key="7">
    <source>
        <dbReference type="Pfam" id="PF10502"/>
    </source>
</evidence>
<evidence type="ECO:0000256" key="4">
    <source>
        <dbReference type="ARBA" id="ARBA00022801"/>
    </source>
</evidence>
<dbReference type="Pfam" id="PF10502">
    <property type="entry name" value="Peptidase_S26"/>
    <property type="match status" value="1"/>
</dbReference>
<dbReference type="InterPro" id="IPR019533">
    <property type="entry name" value="Peptidase_S26"/>
</dbReference>
<dbReference type="PROSITE" id="PS00761">
    <property type="entry name" value="SPASE_I_3"/>
    <property type="match status" value="1"/>
</dbReference>
<dbReference type="PRINTS" id="PR00727">
    <property type="entry name" value="LEADERPTASE"/>
</dbReference>
<accession>A0A1F6AXA9</accession>
<evidence type="ECO:0000256" key="6">
    <source>
        <dbReference type="RuleBase" id="RU362042"/>
    </source>
</evidence>
<dbReference type="Gene3D" id="2.10.109.10">
    <property type="entry name" value="Umud Fragment, subunit A"/>
    <property type="match status" value="1"/>
</dbReference>
<dbReference type="CDD" id="cd06530">
    <property type="entry name" value="S26_SPase_I"/>
    <property type="match status" value="1"/>
</dbReference>
<dbReference type="InterPro" id="IPR019757">
    <property type="entry name" value="Pept_S26A_signal_pept_1_Lys-AS"/>
</dbReference>
<comment type="subcellular location">
    <subcellularLocation>
        <location evidence="6">Membrane</location>
        <topology evidence="6">Single-pass type II membrane protein</topology>
    </subcellularLocation>
</comment>
<dbReference type="EC" id="3.4.21.89" evidence="3 6"/>
<feature type="domain" description="Peptidase S26" evidence="7">
    <location>
        <begin position="14"/>
        <end position="172"/>
    </location>
</feature>
<dbReference type="PANTHER" id="PTHR43390:SF1">
    <property type="entry name" value="CHLOROPLAST PROCESSING PEPTIDASE"/>
    <property type="match status" value="1"/>
</dbReference>
<name>A0A1F6AXA9_9BACT</name>
<feature type="active site" evidence="5">
    <location>
        <position position="85"/>
    </location>
</feature>
<keyword evidence="6" id="KW-1133">Transmembrane helix</keyword>
<feature type="transmembrane region" description="Helical" evidence="6">
    <location>
        <begin position="7"/>
        <end position="32"/>
    </location>
</feature>
<protein>
    <recommendedName>
        <fullName evidence="3 6">Signal peptidase I</fullName>
        <ecNumber evidence="3 6">3.4.21.89</ecNumber>
    </recommendedName>
</protein>
<comment type="similarity">
    <text evidence="2 6">Belongs to the peptidase S26 family.</text>
</comment>
<dbReference type="AlphaFoldDB" id="A0A1F6AXA9"/>
<dbReference type="NCBIfam" id="TIGR02227">
    <property type="entry name" value="sigpep_I_bact"/>
    <property type="match status" value="1"/>
</dbReference>
<comment type="caution">
    <text evidence="8">The sequence shown here is derived from an EMBL/GenBank/DDBJ whole genome shotgun (WGS) entry which is preliminary data.</text>
</comment>
<dbReference type="GO" id="GO:0004252">
    <property type="term" value="F:serine-type endopeptidase activity"/>
    <property type="evidence" value="ECO:0007669"/>
    <property type="project" value="InterPro"/>
</dbReference>
<gene>
    <name evidence="8" type="ORF">A3A63_02120</name>
</gene>
<evidence type="ECO:0000256" key="5">
    <source>
        <dbReference type="PIRSR" id="PIRSR600223-1"/>
    </source>
</evidence>
<keyword evidence="6" id="KW-0472">Membrane</keyword>
<evidence type="ECO:0000256" key="3">
    <source>
        <dbReference type="ARBA" id="ARBA00013208"/>
    </source>
</evidence>
<evidence type="ECO:0000313" key="8">
    <source>
        <dbReference type="EMBL" id="OGG29316.1"/>
    </source>
</evidence>
<dbReference type="GO" id="GO:0006465">
    <property type="term" value="P:signal peptide processing"/>
    <property type="evidence" value="ECO:0007669"/>
    <property type="project" value="InterPro"/>
</dbReference>
<dbReference type="GO" id="GO:0009003">
    <property type="term" value="F:signal peptidase activity"/>
    <property type="evidence" value="ECO:0007669"/>
    <property type="project" value="UniProtKB-EC"/>
</dbReference>
<evidence type="ECO:0000313" key="9">
    <source>
        <dbReference type="Proteomes" id="UP000176450"/>
    </source>
</evidence>
<keyword evidence="6" id="KW-0812">Transmembrane</keyword>
<feature type="active site" evidence="5">
    <location>
        <position position="42"/>
    </location>
</feature>
<keyword evidence="6" id="KW-0645">Protease</keyword>
<evidence type="ECO:0000256" key="1">
    <source>
        <dbReference type="ARBA" id="ARBA00000677"/>
    </source>
</evidence>
<keyword evidence="4 6" id="KW-0378">Hydrolase</keyword>
<organism evidence="8 9">
    <name type="scientific">Candidatus Gottesmanbacteria bacterium RIFCSPLOWO2_01_FULL_46_9</name>
    <dbReference type="NCBI Taxonomy" id="1798394"/>
    <lineage>
        <taxon>Bacteria</taxon>
        <taxon>Candidatus Gottesmaniibacteriota</taxon>
    </lineage>
</organism>
<dbReference type="PROSITE" id="PS00760">
    <property type="entry name" value="SPASE_I_2"/>
    <property type="match status" value="1"/>
</dbReference>
<comment type="catalytic activity">
    <reaction evidence="1 6">
        <text>Cleavage of hydrophobic, N-terminal signal or leader sequences from secreted and periplasmic proteins.</text>
        <dbReference type="EC" id="3.4.21.89"/>
    </reaction>
</comment>
<sequence length="188" mass="21410">MDLIKRFVGAVFDFLQGIVVILAILVMVYLFVMSPQEINGASMEPNFHNAEYILTNKILYKFRDPRRGDVVIFKSPKNKEVDYIKRIIGLPGETVRLENNTFYVNGQKVEEPYLPSDIVVFGGSFLREGEEIVVPPGQYFVSGDNRPHSSDSREFGPIAKEDFIGAAFFRYWPVSQLGVLPHPTYDIQ</sequence>
<dbReference type="InterPro" id="IPR000223">
    <property type="entry name" value="Pept_S26A_signal_pept_1"/>
</dbReference>
<dbReference type="InterPro" id="IPR036286">
    <property type="entry name" value="LexA/Signal_pep-like_sf"/>
</dbReference>
<proteinExistence type="inferred from homology"/>
<evidence type="ECO:0000256" key="2">
    <source>
        <dbReference type="ARBA" id="ARBA00009370"/>
    </source>
</evidence>
<dbReference type="EMBL" id="MFJX01000072">
    <property type="protein sequence ID" value="OGG29316.1"/>
    <property type="molecule type" value="Genomic_DNA"/>
</dbReference>
<dbReference type="Proteomes" id="UP000176450">
    <property type="component" value="Unassembled WGS sequence"/>
</dbReference>
<dbReference type="SUPFAM" id="SSF51306">
    <property type="entry name" value="LexA/Signal peptidase"/>
    <property type="match status" value="1"/>
</dbReference>
<dbReference type="InterPro" id="IPR019758">
    <property type="entry name" value="Pept_S26A_signal_pept_1_CS"/>
</dbReference>
<dbReference type="PANTHER" id="PTHR43390">
    <property type="entry name" value="SIGNAL PEPTIDASE I"/>
    <property type="match status" value="1"/>
</dbReference>
<dbReference type="GO" id="GO:0016020">
    <property type="term" value="C:membrane"/>
    <property type="evidence" value="ECO:0007669"/>
    <property type="project" value="UniProtKB-SubCell"/>
</dbReference>
<reference evidence="8 9" key="1">
    <citation type="journal article" date="2016" name="Nat. Commun.">
        <title>Thousands of microbial genomes shed light on interconnected biogeochemical processes in an aquifer system.</title>
        <authorList>
            <person name="Anantharaman K."/>
            <person name="Brown C.T."/>
            <person name="Hug L.A."/>
            <person name="Sharon I."/>
            <person name="Castelle C.J."/>
            <person name="Probst A.J."/>
            <person name="Thomas B.C."/>
            <person name="Singh A."/>
            <person name="Wilkins M.J."/>
            <person name="Karaoz U."/>
            <person name="Brodie E.L."/>
            <person name="Williams K.H."/>
            <person name="Hubbard S.S."/>
            <person name="Banfield J.F."/>
        </authorList>
    </citation>
    <scope>NUCLEOTIDE SEQUENCE [LARGE SCALE GENOMIC DNA]</scope>
</reference>